<dbReference type="InterPro" id="IPR000595">
    <property type="entry name" value="cNMP-bd_dom"/>
</dbReference>
<evidence type="ECO:0000259" key="4">
    <source>
        <dbReference type="PROSITE" id="PS50042"/>
    </source>
</evidence>
<dbReference type="InterPro" id="IPR036390">
    <property type="entry name" value="WH_DNA-bd_sf"/>
</dbReference>
<keyword evidence="2" id="KW-0238">DNA-binding</keyword>
<dbReference type="SUPFAM" id="SSF51206">
    <property type="entry name" value="cAMP-binding domain-like"/>
    <property type="match status" value="1"/>
</dbReference>
<feature type="domain" description="Cyclic nucleotide-binding" evidence="4">
    <location>
        <begin position="25"/>
        <end position="94"/>
    </location>
</feature>
<feature type="domain" description="HTH crp-type" evidence="5">
    <location>
        <begin position="152"/>
        <end position="224"/>
    </location>
</feature>
<keyword evidence="7" id="KW-1185">Reference proteome</keyword>
<organism evidence="6 7">
    <name type="scientific">Hyphomicrobium sulfonivorans</name>
    <dbReference type="NCBI Taxonomy" id="121290"/>
    <lineage>
        <taxon>Bacteria</taxon>
        <taxon>Pseudomonadati</taxon>
        <taxon>Pseudomonadota</taxon>
        <taxon>Alphaproteobacteria</taxon>
        <taxon>Hyphomicrobiales</taxon>
        <taxon>Hyphomicrobiaceae</taxon>
        <taxon>Hyphomicrobium</taxon>
    </lineage>
</organism>
<dbReference type="SMART" id="SM00100">
    <property type="entry name" value="cNMP"/>
    <property type="match status" value="1"/>
</dbReference>
<dbReference type="SUPFAM" id="SSF46785">
    <property type="entry name" value="Winged helix' DNA-binding domain"/>
    <property type="match status" value="1"/>
</dbReference>
<dbReference type="PANTHER" id="PTHR24567">
    <property type="entry name" value="CRP FAMILY TRANSCRIPTIONAL REGULATORY PROTEIN"/>
    <property type="match status" value="1"/>
</dbReference>
<dbReference type="Pfam" id="PF00027">
    <property type="entry name" value="cNMP_binding"/>
    <property type="match status" value="1"/>
</dbReference>
<gene>
    <name evidence="6" type="ORF">APY04_1273</name>
</gene>
<dbReference type="EMBL" id="LMTR01000040">
    <property type="protein sequence ID" value="KWT70064.1"/>
    <property type="molecule type" value="Genomic_DNA"/>
</dbReference>
<evidence type="ECO:0000256" key="2">
    <source>
        <dbReference type="ARBA" id="ARBA00023125"/>
    </source>
</evidence>
<reference evidence="6 7" key="1">
    <citation type="submission" date="2015-10" db="EMBL/GenBank/DDBJ databases">
        <title>Transcriptomic analysis of a linuron degrading triple-species bacterial consortium.</title>
        <authorList>
            <person name="Albers P."/>
        </authorList>
    </citation>
    <scope>NUCLEOTIDE SEQUENCE [LARGE SCALE GENOMIC DNA]</scope>
    <source>
        <strain evidence="6 7">WDL6</strain>
    </source>
</reference>
<evidence type="ECO:0000313" key="7">
    <source>
        <dbReference type="Proteomes" id="UP000059074"/>
    </source>
</evidence>
<dbReference type="Pfam" id="PF13545">
    <property type="entry name" value="HTH_Crp_2"/>
    <property type="match status" value="1"/>
</dbReference>
<keyword evidence="1" id="KW-0805">Transcription regulation</keyword>
<dbReference type="GO" id="GO:0005829">
    <property type="term" value="C:cytosol"/>
    <property type="evidence" value="ECO:0007669"/>
    <property type="project" value="TreeGrafter"/>
</dbReference>
<proteinExistence type="predicted"/>
<evidence type="ECO:0000256" key="1">
    <source>
        <dbReference type="ARBA" id="ARBA00023015"/>
    </source>
</evidence>
<evidence type="ECO:0000256" key="3">
    <source>
        <dbReference type="ARBA" id="ARBA00023163"/>
    </source>
</evidence>
<dbReference type="InterPro" id="IPR018490">
    <property type="entry name" value="cNMP-bd_dom_sf"/>
</dbReference>
<dbReference type="PROSITE" id="PS51063">
    <property type="entry name" value="HTH_CRP_2"/>
    <property type="match status" value="1"/>
</dbReference>
<sequence>MTKMDTAARIMSARAGDAGHMPHRTATVLNPAALRGLGDKATTVVYSKGRKVFEQGQPADVVYKVVSGAVVLSAQNDAGHRQAMEVAGAGSFLGFSSAETYQSSAEAISRTMLMRISRDAIEQSPALQRMIGDALTSKLEKLQREASARLRTNAAGALAGFILSLPKADGNGDSGELRIVPAQQDIACCLGLAAATVGRVLRRLRTAGAIMPLSKDRIAILDRDLMEKICVGEAAGF</sequence>
<dbReference type="RefSeq" id="WP_068460734.1">
    <property type="nucleotide sequence ID" value="NZ_LMTR01000040.1"/>
</dbReference>
<protein>
    <submittedName>
        <fullName evidence="6">Transcriptional regulator, Crp family</fullName>
    </submittedName>
</protein>
<dbReference type="GO" id="GO:0003700">
    <property type="term" value="F:DNA-binding transcription factor activity"/>
    <property type="evidence" value="ECO:0007669"/>
    <property type="project" value="TreeGrafter"/>
</dbReference>
<keyword evidence="3" id="KW-0804">Transcription</keyword>
<dbReference type="AlphaFoldDB" id="A0A125NVK5"/>
<dbReference type="InterPro" id="IPR050397">
    <property type="entry name" value="Env_Response_Regulators"/>
</dbReference>
<dbReference type="PROSITE" id="PS50042">
    <property type="entry name" value="CNMP_BINDING_3"/>
    <property type="match status" value="1"/>
</dbReference>
<dbReference type="STRING" id="121290.APY04_1273"/>
<dbReference type="InterPro" id="IPR014710">
    <property type="entry name" value="RmlC-like_jellyroll"/>
</dbReference>
<accession>A0A125NVK5</accession>
<evidence type="ECO:0000313" key="6">
    <source>
        <dbReference type="EMBL" id="KWT70064.1"/>
    </source>
</evidence>
<dbReference type="PANTHER" id="PTHR24567:SF26">
    <property type="entry name" value="REGULATORY PROTEIN YEIL"/>
    <property type="match status" value="1"/>
</dbReference>
<evidence type="ECO:0000259" key="5">
    <source>
        <dbReference type="PROSITE" id="PS51063"/>
    </source>
</evidence>
<dbReference type="GO" id="GO:0003677">
    <property type="term" value="F:DNA binding"/>
    <property type="evidence" value="ECO:0007669"/>
    <property type="project" value="UniProtKB-KW"/>
</dbReference>
<dbReference type="OrthoDB" id="9777588at2"/>
<name>A0A125NVK5_HYPSL</name>
<dbReference type="InterPro" id="IPR012318">
    <property type="entry name" value="HTH_CRP"/>
</dbReference>
<dbReference type="Proteomes" id="UP000059074">
    <property type="component" value="Unassembled WGS sequence"/>
</dbReference>
<dbReference type="CDD" id="cd00038">
    <property type="entry name" value="CAP_ED"/>
    <property type="match status" value="1"/>
</dbReference>
<dbReference type="Gene3D" id="2.60.120.10">
    <property type="entry name" value="Jelly Rolls"/>
    <property type="match status" value="1"/>
</dbReference>
<dbReference type="PATRIC" id="fig|121290.4.peg.3234"/>
<comment type="caution">
    <text evidence="6">The sequence shown here is derived from an EMBL/GenBank/DDBJ whole genome shotgun (WGS) entry which is preliminary data.</text>
</comment>
<dbReference type="SMART" id="SM00419">
    <property type="entry name" value="HTH_CRP"/>
    <property type="match status" value="1"/>
</dbReference>